<evidence type="ECO:0000256" key="1">
    <source>
        <dbReference type="ARBA" id="ARBA00022884"/>
    </source>
</evidence>
<organism evidence="4 5">
    <name type="scientific">Vanilla planifolia</name>
    <name type="common">Vanilla</name>
    <dbReference type="NCBI Taxonomy" id="51239"/>
    <lineage>
        <taxon>Eukaryota</taxon>
        <taxon>Viridiplantae</taxon>
        <taxon>Streptophyta</taxon>
        <taxon>Embryophyta</taxon>
        <taxon>Tracheophyta</taxon>
        <taxon>Spermatophyta</taxon>
        <taxon>Magnoliopsida</taxon>
        <taxon>Liliopsida</taxon>
        <taxon>Asparagales</taxon>
        <taxon>Orchidaceae</taxon>
        <taxon>Vanilloideae</taxon>
        <taxon>Vanilleae</taxon>
        <taxon>Vanilla</taxon>
    </lineage>
</organism>
<dbReference type="Proteomes" id="UP000636800">
    <property type="component" value="Unassembled WGS sequence"/>
</dbReference>
<dbReference type="OrthoDB" id="1894539at2759"/>
<dbReference type="InterPro" id="IPR035979">
    <property type="entry name" value="RBD_domain_sf"/>
</dbReference>
<dbReference type="PROSITE" id="PS50102">
    <property type="entry name" value="RRM"/>
    <property type="match status" value="1"/>
</dbReference>
<gene>
    <name evidence="4" type="ORF">HPP92_009303</name>
</gene>
<name>A0A835R6B2_VANPL</name>
<dbReference type="Pfam" id="PF00076">
    <property type="entry name" value="RRM_1"/>
    <property type="match status" value="1"/>
</dbReference>
<keyword evidence="1 2" id="KW-0694">RNA-binding</keyword>
<dbReference type="GO" id="GO:0003723">
    <property type="term" value="F:RNA binding"/>
    <property type="evidence" value="ECO:0007669"/>
    <property type="project" value="UniProtKB-UniRule"/>
</dbReference>
<dbReference type="InterPro" id="IPR000504">
    <property type="entry name" value="RRM_dom"/>
</dbReference>
<sequence>MEASYWVRQTFLPSSNVSVPKRQRTEADAGIGALPVQEAQTIVTHDGHTRIQALKDTRTLGATYDSYLQTAQPLSSYISAQGGNVSLPIPTGHDLQGSQGANAGLPYQDSVVFGGHAYESSWPSDVEPESGMSMAYRSQTLPDTRVLPALPTDASSTLYVEGLPRDATEREVAHIFRPFLGFEEVRLVKKEPKYDSGSPVLLCFVDFTTPAYAMAAMNAVEGYSMDLHDPYSSVLRLQFAKFPARRPSRGFRGRRERH</sequence>
<reference evidence="4 5" key="1">
    <citation type="journal article" date="2020" name="Nat. Food">
        <title>A phased Vanilla planifolia genome enables genetic improvement of flavour and production.</title>
        <authorList>
            <person name="Hasing T."/>
            <person name="Tang H."/>
            <person name="Brym M."/>
            <person name="Khazi F."/>
            <person name="Huang T."/>
            <person name="Chambers A.H."/>
        </authorList>
    </citation>
    <scope>NUCLEOTIDE SEQUENCE [LARGE SCALE GENOMIC DNA]</scope>
    <source>
        <tissue evidence="4">Leaf</tissue>
    </source>
</reference>
<dbReference type="PANTHER" id="PTHR10501">
    <property type="entry name" value="U1 SMALL NUCLEAR RIBONUCLEOPROTEIN A/U2 SMALL NUCLEAR RIBONUCLEOPROTEIN B"/>
    <property type="match status" value="1"/>
</dbReference>
<evidence type="ECO:0000313" key="5">
    <source>
        <dbReference type="Proteomes" id="UP000636800"/>
    </source>
</evidence>
<dbReference type="CDD" id="cd21618">
    <property type="entry name" value="RRM_AtNSRA_like"/>
    <property type="match status" value="1"/>
</dbReference>
<protein>
    <recommendedName>
        <fullName evidence="3">RRM domain-containing protein</fullName>
    </recommendedName>
</protein>
<keyword evidence="5" id="KW-1185">Reference proteome</keyword>
<evidence type="ECO:0000259" key="3">
    <source>
        <dbReference type="PROSITE" id="PS50102"/>
    </source>
</evidence>
<dbReference type="SMART" id="SM00360">
    <property type="entry name" value="RRM"/>
    <property type="match status" value="1"/>
</dbReference>
<accession>A0A835R6B2</accession>
<dbReference type="InterPro" id="IPR012677">
    <property type="entry name" value="Nucleotide-bd_a/b_plait_sf"/>
</dbReference>
<evidence type="ECO:0000256" key="2">
    <source>
        <dbReference type="PROSITE-ProRule" id="PRU00176"/>
    </source>
</evidence>
<comment type="caution">
    <text evidence="4">The sequence shown here is derived from an EMBL/GenBank/DDBJ whole genome shotgun (WGS) entry which is preliminary data.</text>
</comment>
<proteinExistence type="predicted"/>
<feature type="domain" description="RRM" evidence="3">
    <location>
        <begin position="156"/>
        <end position="242"/>
    </location>
</feature>
<dbReference type="SUPFAM" id="SSF54928">
    <property type="entry name" value="RNA-binding domain, RBD"/>
    <property type="match status" value="1"/>
</dbReference>
<evidence type="ECO:0000313" key="4">
    <source>
        <dbReference type="EMBL" id="KAG0485224.1"/>
    </source>
</evidence>
<dbReference type="AlphaFoldDB" id="A0A835R6B2"/>
<dbReference type="Gene3D" id="3.30.70.330">
    <property type="match status" value="1"/>
</dbReference>
<dbReference type="EMBL" id="JADCNL010000004">
    <property type="protein sequence ID" value="KAG0485224.1"/>
    <property type="molecule type" value="Genomic_DNA"/>
</dbReference>